<sequence>MSSLRICQAVSLHPDAATLEPELSQPFTRTCVLGCQANKSEVCRFPVNDVKRCNNWLRHFGVSDQLVQELGGLQKLRICFRHFNQRKEMAKTRIKNTPLRTAKVEAAAATTTTTTATPTTAAGSKQQPIVDSTTIELVESPSTRSKLQQPLLPLQSVTTITAVPPQRSHSICSSGSSDVLSISSDYEASMPLSSLDNASPQPAVPKNAGKKRKLYLITEKQEGERAGSEGSGQKRKMLVVVEEEKKLMIVTDKPQPNLAEHLEKFLPEILNRIQDKQAKQQQQQQQQQQHQPPQQQQQQPMPTIKEKPHITLPPKKNPTNFVKAKPTPTAMASISPVPAINNNLSSPQAHTPSSQSAEDAADIGILETNINLSPDFRFLMKILPKLEQLPEPQKQCVKRSIQIFVDKSYSIYAKKK</sequence>
<accession>A0A6J2UAR1</accession>
<dbReference type="GO" id="GO:0008270">
    <property type="term" value="F:zinc ion binding"/>
    <property type="evidence" value="ECO:0007669"/>
    <property type="project" value="UniProtKB-KW"/>
</dbReference>
<dbReference type="Pfam" id="PF05485">
    <property type="entry name" value="THAP"/>
    <property type="match status" value="1"/>
</dbReference>
<evidence type="ECO:0000256" key="4">
    <source>
        <dbReference type="ARBA" id="ARBA00023125"/>
    </source>
</evidence>
<name>A0A6J2UAR1_DROLE</name>
<organism evidence="7 8">
    <name type="scientific">Drosophila lebanonensis</name>
    <name type="common">Fruit fly</name>
    <name type="synonym">Scaptodrosophila lebanonensis</name>
    <dbReference type="NCBI Taxonomy" id="7225"/>
    <lineage>
        <taxon>Eukaryota</taxon>
        <taxon>Metazoa</taxon>
        <taxon>Ecdysozoa</taxon>
        <taxon>Arthropoda</taxon>
        <taxon>Hexapoda</taxon>
        <taxon>Insecta</taxon>
        <taxon>Pterygota</taxon>
        <taxon>Neoptera</taxon>
        <taxon>Endopterygota</taxon>
        <taxon>Diptera</taxon>
        <taxon>Brachycera</taxon>
        <taxon>Muscomorpha</taxon>
        <taxon>Ephydroidea</taxon>
        <taxon>Drosophilidae</taxon>
        <taxon>Scaptodrosophila</taxon>
    </lineage>
</organism>
<evidence type="ECO:0000313" key="8">
    <source>
        <dbReference type="RefSeq" id="XP_030385611.1"/>
    </source>
</evidence>
<dbReference type="OrthoDB" id="8044533at2759"/>
<keyword evidence="1" id="KW-0479">Metal-binding</keyword>
<feature type="domain" description="THAP-type" evidence="6">
    <location>
        <begin position="31"/>
        <end position="92"/>
    </location>
</feature>
<dbReference type="RefSeq" id="XP_030385611.1">
    <property type="nucleotide sequence ID" value="XM_030529751.1"/>
</dbReference>
<dbReference type="GeneID" id="115632541"/>
<protein>
    <submittedName>
        <fullName evidence="8">AF4/FMR2 family member 4 isoform X1</fullName>
    </submittedName>
</protein>
<feature type="region of interest" description="Disordered" evidence="5">
    <location>
        <begin position="275"/>
        <end position="319"/>
    </location>
</feature>
<dbReference type="GO" id="GO:0003677">
    <property type="term" value="F:DNA binding"/>
    <property type="evidence" value="ECO:0007669"/>
    <property type="project" value="UniProtKB-KW"/>
</dbReference>
<feature type="compositionally biased region" description="Low complexity" evidence="5">
    <location>
        <begin position="280"/>
        <end position="300"/>
    </location>
</feature>
<evidence type="ECO:0000259" key="6">
    <source>
        <dbReference type="Pfam" id="PF05485"/>
    </source>
</evidence>
<keyword evidence="4" id="KW-0238">DNA-binding</keyword>
<keyword evidence="7" id="KW-1185">Reference proteome</keyword>
<evidence type="ECO:0000256" key="2">
    <source>
        <dbReference type="ARBA" id="ARBA00022771"/>
    </source>
</evidence>
<gene>
    <name evidence="8" type="primary">LOC115632541</name>
</gene>
<evidence type="ECO:0000313" key="7">
    <source>
        <dbReference type="Proteomes" id="UP000504634"/>
    </source>
</evidence>
<evidence type="ECO:0000256" key="5">
    <source>
        <dbReference type="SAM" id="MobiDB-lite"/>
    </source>
</evidence>
<reference evidence="8" key="1">
    <citation type="submission" date="2025-08" db="UniProtKB">
        <authorList>
            <consortium name="RefSeq"/>
        </authorList>
    </citation>
    <scope>IDENTIFICATION</scope>
    <source>
        <strain evidence="8">11010-0011.00</strain>
        <tissue evidence="8">Whole body</tissue>
    </source>
</reference>
<keyword evidence="3" id="KW-0862">Zinc</keyword>
<dbReference type="InterPro" id="IPR006612">
    <property type="entry name" value="THAP_Znf"/>
</dbReference>
<evidence type="ECO:0000256" key="1">
    <source>
        <dbReference type="ARBA" id="ARBA00022723"/>
    </source>
</evidence>
<dbReference type="AlphaFoldDB" id="A0A6J2UAR1"/>
<evidence type="ECO:0000256" key="3">
    <source>
        <dbReference type="ARBA" id="ARBA00022833"/>
    </source>
</evidence>
<proteinExistence type="predicted"/>
<keyword evidence="2" id="KW-0863">Zinc-finger</keyword>
<dbReference type="Proteomes" id="UP000504634">
    <property type="component" value="Unplaced"/>
</dbReference>